<dbReference type="Proteomes" id="UP000460298">
    <property type="component" value="Unassembled WGS sequence"/>
</dbReference>
<organism evidence="3 4">
    <name type="scientific">Leptonema illini</name>
    <dbReference type="NCBI Taxonomy" id="183"/>
    <lineage>
        <taxon>Bacteria</taxon>
        <taxon>Pseudomonadati</taxon>
        <taxon>Spirochaetota</taxon>
        <taxon>Spirochaetia</taxon>
        <taxon>Leptospirales</taxon>
        <taxon>Leptospiraceae</taxon>
        <taxon>Leptonema</taxon>
    </lineage>
</organism>
<dbReference type="EMBL" id="WBUI01000028">
    <property type="protein sequence ID" value="KAB2929613.1"/>
    <property type="molecule type" value="Genomic_DNA"/>
</dbReference>
<protein>
    <submittedName>
        <fullName evidence="3">DUF4395 domain-containing protein</fullName>
    </submittedName>
</protein>
<dbReference type="InterPro" id="IPR025508">
    <property type="entry name" value="DUF4395"/>
</dbReference>
<name>A0A833GY17_9LEPT</name>
<evidence type="ECO:0000259" key="2">
    <source>
        <dbReference type="Pfam" id="PF14340"/>
    </source>
</evidence>
<keyword evidence="1" id="KW-0472">Membrane</keyword>
<keyword evidence="1" id="KW-1133">Transmembrane helix</keyword>
<feature type="transmembrane region" description="Helical" evidence="1">
    <location>
        <begin position="93"/>
        <end position="113"/>
    </location>
</feature>
<proteinExistence type="predicted"/>
<feature type="domain" description="DUF4395" evidence="2">
    <location>
        <begin position="15"/>
        <end position="148"/>
    </location>
</feature>
<evidence type="ECO:0000313" key="3">
    <source>
        <dbReference type="EMBL" id="KAB2929613.1"/>
    </source>
</evidence>
<feature type="transmembrane region" description="Helical" evidence="1">
    <location>
        <begin position="119"/>
        <end position="143"/>
    </location>
</feature>
<feature type="transmembrane region" description="Helical" evidence="1">
    <location>
        <begin position="27"/>
        <end position="49"/>
    </location>
</feature>
<sequence length="163" mass="17640">MEQVSFFRASFPSLVNRRVARWTALQVSVIASLGAVGVSPALLSIFLLVDFALRSLLGPNASVLVHAGRSIFRFTAKRFGVSEELASIRPARFAWLCGLLFSLLAVAGVFSGQALLTSIALGTLALFSGLEALFGFCVACYMFGWAQRFGWISPDVCVDCRRP</sequence>
<evidence type="ECO:0000256" key="1">
    <source>
        <dbReference type="SAM" id="Phobius"/>
    </source>
</evidence>
<dbReference type="AlphaFoldDB" id="A0A833GY17"/>
<accession>A0A833GY17</accession>
<keyword evidence="1" id="KW-0812">Transmembrane</keyword>
<evidence type="ECO:0000313" key="4">
    <source>
        <dbReference type="Proteomes" id="UP000460298"/>
    </source>
</evidence>
<comment type="caution">
    <text evidence="3">The sequence shown here is derived from an EMBL/GenBank/DDBJ whole genome shotgun (WGS) entry which is preliminary data.</text>
</comment>
<gene>
    <name evidence="3" type="ORF">F9K24_19075</name>
</gene>
<dbReference type="Pfam" id="PF14340">
    <property type="entry name" value="DUF4395"/>
    <property type="match status" value="1"/>
</dbReference>
<reference evidence="3 4" key="1">
    <citation type="submission" date="2019-10" db="EMBL/GenBank/DDBJ databases">
        <title>Extracellular Electron Transfer in a Candidatus Methanoperedens spp. Enrichment Culture.</title>
        <authorList>
            <person name="Berger S."/>
            <person name="Rangel Shaw D."/>
            <person name="Berben T."/>
            <person name="In 'T Zandt M."/>
            <person name="Frank J."/>
            <person name="Reimann J."/>
            <person name="Jetten M.S.M."/>
            <person name="Welte C.U."/>
        </authorList>
    </citation>
    <scope>NUCLEOTIDE SEQUENCE [LARGE SCALE GENOMIC DNA]</scope>
    <source>
        <strain evidence="3">SB12</strain>
    </source>
</reference>